<proteinExistence type="predicted"/>
<evidence type="ECO:0000313" key="3">
    <source>
        <dbReference type="EMBL" id="MEP0819724.1"/>
    </source>
</evidence>
<reference evidence="3 4" key="1">
    <citation type="submission" date="2022-04" db="EMBL/GenBank/DDBJ databases">
        <title>Positive selection, recombination, and allopatry shape intraspecific diversity of widespread and dominant cyanobacteria.</title>
        <authorList>
            <person name="Wei J."/>
            <person name="Shu W."/>
            <person name="Hu C."/>
        </authorList>
    </citation>
    <scope>NUCLEOTIDE SEQUENCE [LARGE SCALE GENOMIC DNA]</scope>
    <source>
        <strain evidence="3 4">GB2-A4</strain>
    </source>
</reference>
<name>A0ABV0JDJ8_9CYAN</name>
<keyword evidence="2" id="KW-0732">Signal</keyword>
<dbReference type="EMBL" id="JAMPKM010000016">
    <property type="protein sequence ID" value="MEP0819724.1"/>
    <property type="molecule type" value="Genomic_DNA"/>
</dbReference>
<gene>
    <name evidence="3" type="ORF">NC998_21725</name>
</gene>
<feature type="region of interest" description="Disordered" evidence="1">
    <location>
        <begin position="172"/>
        <end position="191"/>
    </location>
</feature>
<feature type="chain" id="PRO_5046631768" evidence="2">
    <location>
        <begin position="26"/>
        <end position="191"/>
    </location>
</feature>
<organism evidence="3 4">
    <name type="scientific">Trichocoleus desertorum GB2-A4</name>
    <dbReference type="NCBI Taxonomy" id="2933944"/>
    <lineage>
        <taxon>Bacteria</taxon>
        <taxon>Bacillati</taxon>
        <taxon>Cyanobacteriota</taxon>
        <taxon>Cyanophyceae</taxon>
        <taxon>Leptolyngbyales</taxon>
        <taxon>Trichocoleusaceae</taxon>
        <taxon>Trichocoleus</taxon>
    </lineage>
</organism>
<evidence type="ECO:0000313" key="4">
    <source>
        <dbReference type="Proteomes" id="UP001464891"/>
    </source>
</evidence>
<evidence type="ECO:0000256" key="2">
    <source>
        <dbReference type="SAM" id="SignalP"/>
    </source>
</evidence>
<comment type="caution">
    <text evidence="3">The sequence shown here is derived from an EMBL/GenBank/DDBJ whole genome shotgun (WGS) entry which is preliminary data.</text>
</comment>
<dbReference type="RefSeq" id="WP_190440943.1">
    <property type="nucleotide sequence ID" value="NZ_JAMPKM010000016.1"/>
</dbReference>
<feature type="signal peptide" evidence="2">
    <location>
        <begin position="1"/>
        <end position="25"/>
    </location>
</feature>
<evidence type="ECO:0000256" key="1">
    <source>
        <dbReference type="SAM" id="MobiDB-lite"/>
    </source>
</evidence>
<sequence>MNVRFCSLALAGLVLTGLLTDPARAGQPVLNQTPQTIEHTFGPYQTRLTTPDGVTYTYSATQLRQLFPQFPQTEWSITFVNDRAKYVNLNVATNPNADDFTYDQAEAAKFFQFVFGYQPPTWQELSTQFTGNTTIYDYEYCLGDGIATSFTRMGYKQFSDFIQLYYDSRCEKEDGRMKEEGGKGKSGRREG</sequence>
<keyword evidence="4" id="KW-1185">Reference proteome</keyword>
<dbReference type="Proteomes" id="UP001464891">
    <property type="component" value="Unassembled WGS sequence"/>
</dbReference>
<accession>A0ABV0JDJ8</accession>
<protein>
    <submittedName>
        <fullName evidence="3">Uncharacterized protein</fullName>
    </submittedName>
</protein>